<reference evidence="3 4" key="1">
    <citation type="journal article" date="2011" name="Stand. Genomic Sci.">
        <title>Complete genome sequence of Haliscomenobacter hydrossis type strain (O).</title>
        <authorList>
            <consortium name="US DOE Joint Genome Institute (JGI-PGF)"/>
            <person name="Daligault H."/>
            <person name="Lapidus A."/>
            <person name="Zeytun A."/>
            <person name="Nolan M."/>
            <person name="Lucas S."/>
            <person name="Del Rio T.G."/>
            <person name="Tice H."/>
            <person name="Cheng J.F."/>
            <person name="Tapia R."/>
            <person name="Han C."/>
            <person name="Goodwin L."/>
            <person name="Pitluck S."/>
            <person name="Liolios K."/>
            <person name="Pagani I."/>
            <person name="Ivanova N."/>
            <person name="Huntemann M."/>
            <person name="Mavromatis K."/>
            <person name="Mikhailova N."/>
            <person name="Pati A."/>
            <person name="Chen A."/>
            <person name="Palaniappan K."/>
            <person name="Land M."/>
            <person name="Hauser L."/>
            <person name="Brambilla E.M."/>
            <person name="Rohde M."/>
            <person name="Verbarg S."/>
            <person name="Goker M."/>
            <person name="Bristow J."/>
            <person name="Eisen J.A."/>
            <person name="Markowitz V."/>
            <person name="Hugenholtz P."/>
            <person name="Kyrpides N.C."/>
            <person name="Klenk H.P."/>
            <person name="Woyke T."/>
        </authorList>
    </citation>
    <scope>NUCLEOTIDE SEQUENCE [LARGE SCALE GENOMIC DNA]</scope>
    <source>
        <strain evidence="4">ATCC 27775 / DSM 1100 / LMG 10767 / O</strain>
    </source>
</reference>
<keyword evidence="1" id="KW-1133">Transmembrane helix</keyword>
<dbReference type="SUPFAM" id="SSF56219">
    <property type="entry name" value="DNase I-like"/>
    <property type="match status" value="1"/>
</dbReference>
<dbReference type="RefSeq" id="WP_013763544.1">
    <property type="nucleotide sequence ID" value="NC_015510.1"/>
</dbReference>
<feature type="domain" description="Endonuclease/exonuclease/phosphatase" evidence="2">
    <location>
        <begin position="103"/>
        <end position="350"/>
    </location>
</feature>
<keyword evidence="3" id="KW-0378">Hydrolase</keyword>
<sequence length="361" mass="41585">MKKLRLLWLLPLLFLVYFFGVLLYGTFTDYQPPSVLPAEIAAHAREKTLKDSVISLMIWNLGYAGLGAEADFFYQGGGFFTSRGRMVRPPKPLVEQYFAGTTAAVNLYQADFYLFQEVDYASKRSYYLNQFTAMQQKVPDFFAAYFPNYRAKRVPLPLLEPWNAYGAVNSGLATYAKFEPTESKRLQLPGKFGWPKRLFMLDRCLGFTRYKTRFGKDLVVINIHNEAFDKGGIKRQQEEFLRDLALAEYQKGNFVIAGGDWNTCPPFLPHDVFMKGKAPKGEEGQNMNPALFPADWHWIYDPTVPTNRNNDQPYQAKKTFVTLIDYFLVSPNVKVRKVKGISQEFRFSDHQAVWMEVELVP</sequence>
<dbReference type="Pfam" id="PF03372">
    <property type="entry name" value="Exo_endo_phos"/>
    <property type="match status" value="1"/>
</dbReference>
<organism evidence="3 4">
    <name type="scientific">Haliscomenobacter hydrossis (strain ATCC 27775 / DSM 1100 / LMG 10767 / O)</name>
    <dbReference type="NCBI Taxonomy" id="760192"/>
    <lineage>
        <taxon>Bacteria</taxon>
        <taxon>Pseudomonadati</taxon>
        <taxon>Bacteroidota</taxon>
        <taxon>Saprospiria</taxon>
        <taxon>Saprospirales</taxon>
        <taxon>Haliscomenobacteraceae</taxon>
        <taxon>Haliscomenobacter</taxon>
    </lineage>
</organism>
<evidence type="ECO:0000313" key="4">
    <source>
        <dbReference type="Proteomes" id="UP000008461"/>
    </source>
</evidence>
<dbReference type="KEGG" id="hhy:Halhy_1091"/>
<keyword evidence="1" id="KW-0472">Membrane</keyword>
<dbReference type="STRING" id="760192.Halhy_1091"/>
<name>F4KRK0_HALH1</name>
<protein>
    <submittedName>
        <fullName evidence="3">Endonuclease/exonuclease/phosphatase</fullName>
    </submittedName>
</protein>
<feature type="transmembrane region" description="Helical" evidence="1">
    <location>
        <begin position="7"/>
        <end position="27"/>
    </location>
</feature>
<dbReference type="HOGENOM" id="CLU_065532_0_0_10"/>
<proteinExistence type="predicted"/>
<dbReference type="Proteomes" id="UP000008461">
    <property type="component" value="Chromosome"/>
</dbReference>
<dbReference type="Gene3D" id="3.60.10.10">
    <property type="entry name" value="Endonuclease/exonuclease/phosphatase"/>
    <property type="match status" value="1"/>
</dbReference>
<dbReference type="InterPro" id="IPR005135">
    <property type="entry name" value="Endo/exonuclease/phosphatase"/>
</dbReference>
<keyword evidence="4" id="KW-1185">Reference proteome</keyword>
<dbReference type="AlphaFoldDB" id="F4KRK0"/>
<dbReference type="GO" id="GO:0004519">
    <property type="term" value="F:endonuclease activity"/>
    <property type="evidence" value="ECO:0007669"/>
    <property type="project" value="UniProtKB-KW"/>
</dbReference>
<dbReference type="OrthoDB" id="712861at2"/>
<reference key="2">
    <citation type="submission" date="2011-04" db="EMBL/GenBank/DDBJ databases">
        <title>Complete sequence of chromosome of Haliscomenobacter hydrossis DSM 1100.</title>
        <authorList>
            <consortium name="US DOE Joint Genome Institute (JGI-PGF)"/>
            <person name="Lucas S."/>
            <person name="Han J."/>
            <person name="Lapidus A."/>
            <person name="Bruce D."/>
            <person name="Goodwin L."/>
            <person name="Pitluck S."/>
            <person name="Peters L."/>
            <person name="Kyrpides N."/>
            <person name="Mavromatis K."/>
            <person name="Ivanova N."/>
            <person name="Ovchinnikova G."/>
            <person name="Pagani I."/>
            <person name="Daligault H."/>
            <person name="Detter J.C."/>
            <person name="Han C."/>
            <person name="Land M."/>
            <person name="Hauser L."/>
            <person name="Markowitz V."/>
            <person name="Cheng J.-F."/>
            <person name="Hugenholtz P."/>
            <person name="Woyke T."/>
            <person name="Wu D."/>
            <person name="Verbarg S."/>
            <person name="Frueling A."/>
            <person name="Brambilla E."/>
            <person name="Klenk H.-P."/>
            <person name="Eisen J.A."/>
        </authorList>
    </citation>
    <scope>NUCLEOTIDE SEQUENCE</scope>
    <source>
        <strain>DSM 1100</strain>
    </source>
</reference>
<dbReference type="EMBL" id="CP002691">
    <property type="protein sequence ID" value="AEE48989.1"/>
    <property type="molecule type" value="Genomic_DNA"/>
</dbReference>
<evidence type="ECO:0000256" key="1">
    <source>
        <dbReference type="SAM" id="Phobius"/>
    </source>
</evidence>
<accession>F4KRK0</accession>
<evidence type="ECO:0000259" key="2">
    <source>
        <dbReference type="Pfam" id="PF03372"/>
    </source>
</evidence>
<keyword evidence="1" id="KW-0812">Transmembrane</keyword>
<evidence type="ECO:0000313" key="3">
    <source>
        <dbReference type="EMBL" id="AEE48989.1"/>
    </source>
</evidence>
<dbReference type="eggNOG" id="COG3568">
    <property type="taxonomic scope" value="Bacteria"/>
</dbReference>
<dbReference type="InterPro" id="IPR036691">
    <property type="entry name" value="Endo/exonu/phosph_ase_sf"/>
</dbReference>
<keyword evidence="3" id="KW-0255">Endonuclease</keyword>
<keyword evidence="3" id="KW-0540">Nuclease</keyword>
<gene>
    <name evidence="3" type="ordered locus">Halhy_1091</name>
</gene>